<gene>
    <name evidence="2" type="ORF">DYU11_01600</name>
</gene>
<evidence type="ECO:0000313" key="3">
    <source>
        <dbReference type="Proteomes" id="UP000283523"/>
    </source>
</evidence>
<dbReference type="RefSeq" id="WP_119665890.1">
    <property type="nucleotide sequence ID" value="NZ_QXED01000001.1"/>
</dbReference>
<dbReference type="EMBL" id="QXED01000001">
    <property type="protein sequence ID" value="RIV27038.1"/>
    <property type="molecule type" value="Genomic_DNA"/>
</dbReference>
<keyword evidence="1" id="KW-0472">Membrane</keyword>
<sequence length="85" mass="9407">MKGVIEEIMKDPGPLVWSLVVLPLAVATNLMLVKLLGRYLTKNRKLIIELGVKAQGGKKRVKISVDPKSSTEEVRQEIRKALAEA</sequence>
<protein>
    <submittedName>
        <fullName evidence="2">Uncharacterized protein</fullName>
    </submittedName>
</protein>
<accession>A0A418MHX5</accession>
<name>A0A418MHX5_9BACT</name>
<comment type="caution">
    <text evidence="2">The sequence shown here is derived from an EMBL/GenBank/DDBJ whole genome shotgun (WGS) entry which is preliminary data.</text>
</comment>
<dbReference type="Proteomes" id="UP000283523">
    <property type="component" value="Unassembled WGS sequence"/>
</dbReference>
<keyword evidence="1" id="KW-0812">Transmembrane</keyword>
<keyword evidence="1" id="KW-1133">Transmembrane helix</keyword>
<evidence type="ECO:0000313" key="2">
    <source>
        <dbReference type="EMBL" id="RIV27038.1"/>
    </source>
</evidence>
<evidence type="ECO:0000256" key="1">
    <source>
        <dbReference type="SAM" id="Phobius"/>
    </source>
</evidence>
<reference evidence="2 3" key="1">
    <citation type="submission" date="2018-08" db="EMBL/GenBank/DDBJ databases">
        <title>Fibrisoma montanum sp. nov., isolated from Danxia mountain soil.</title>
        <authorList>
            <person name="Huang Y."/>
        </authorList>
    </citation>
    <scope>NUCLEOTIDE SEQUENCE [LARGE SCALE GENOMIC DNA]</scope>
    <source>
        <strain evidence="2 3">HYT19</strain>
    </source>
</reference>
<dbReference type="AlphaFoldDB" id="A0A418MHX5"/>
<organism evidence="2 3">
    <name type="scientific">Fibrisoma montanum</name>
    <dbReference type="NCBI Taxonomy" id="2305895"/>
    <lineage>
        <taxon>Bacteria</taxon>
        <taxon>Pseudomonadati</taxon>
        <taxon>Bacteroidota</taxon>
        <taxon>Cytophagia</taxon>
        <taxon>Cytophagales</taxon>
        <taxon>Spirosomataceae</taxon>
        <taxon>Fibrisoma</taxon>
    </lineage>
</organism>
<keyword evidence="3" id="KW-1185">Reference proteome</keyword>
<proteinExistence type="predicted"/>
<feature type="transmembrane region" description="Helical" evidence="1">
    <location>
        <begin position="15"/>
        <end position="36"/>
    </location>
</feature>